<dbReference type="InterPro" id="IPR005135">
    <property type="entry name" value="Endo/exonuclease/phosphatase"/>
</dbReference>
<dbReference type="GO" id="GO:0008081">
    <property type="term" value="F:phosphoric diester hydrolase activity"/>
    <property type="evidence" value="ECO:0007669"/>
    <property type="project" value="TreeGrafter"/>
</dbReference>
<comment type="caution">
    <text evidence="9">The sequence shown here is derived from an EMBL/GenBank/DDBJ whole genome shotgun (WGS) entry which is preliminary data.</text>
</comment>
<dbReference type="GO" id="GO:0006284">
    <property type="term" value="P:base-excision repair"/>
    <property type="evidence" value="ECO:0007669"/>
    <property type="project" value="TreeGrafter"/>
</dbReference>
<dbReference type="Proteomes" id="UP000714275">
    <property type="component" value="Unassembled WGS sequence"/>
</dbReference>
<evidence type="ECO:0000313" key="9">
    <source>
        <dbReference type="EMBL" id="KAG1772989.1"/>
    </source>
</evidence>
<proteinExistence type="inferred from homology"/>
<protein>
    <recommendedName>
        <fullName evidence="8">Endonuclease/exonuclease/phosphatase domain-containing protein</fullName>
    </recommendedName>
</protein>
<comment type="similarity">
    <text evidence="1">Belongs to the DNA repair enzymes AP/ExoA family.</text>
</comment>
<evidence type="ECO:0000256" key="5">
    <source>
        <dbReference type="PIRSR" id="PIRSR604808-2"/>
    </source>
</evidence>
<feature type="compositionally biased region" description="Polar residues" evidence="7">
    <location>
        <begin position="492"/>
        <end position="519"/>
    </location>
</feature>
<evidence type="ECO:0000259" key="8">
    <source>
        <dbReference type="Pfam" id="PF03372"/>
    </source>
</evidence>
<feature type="binding site" evidence="5">
    <location>
        <position position="588"/>
    </location>
    <ligand>
        <name>Mg(2+)</name>
        <dbReference type="ChEBI" id="CHEBI:18420"/>
        <label>1</label>
    </ligand>
</feature>
<feature type="region of interest" description="Disordered" evidence="7">
    <location>
        <begin position="363"/>
        <end position="546"/>
    </location>
</feature>
<accession>A0A9P7CZL1</accession>
<feature type="compositionally biased region" description="Polar residues" evidence="7">
    <location>
        <begin position="36"/>
        <end position="55"/>
    </location>
</feature>
<dbReference type="PANTHER" id="PTHR22748:SF4">
    <property type="entry name" value="DNA-(APURINIC OR APYRIMIDINIC SITE) ENDONUCLEASE 2"/>
    <property type="match status" value="1"/>
</dbReference>
<dbReference type="GO" id="GO:0005634">
    <property type="term" value="C:nucleus"/>
    <property type="evidence" value="ECO:0007669"/>
    <property type="project" value="TreeGrafter"/>
</dbReference>
<feature type="compositionally biased region" description="Basic residues" evidence="7">
    <location>
        <begin position="536"/>
        <end position="546"/>
    </location>
</feature>
<evidence type="ECO:0000256" key="6">
    <source>
        <dbReference type="PIRSR" id="PIRSR604808-3"/>
    </source>
</evidence>
<feature type="region of interest" description="Disordered" evidence="7">
    <location>
        <begin position="1"/>
        <end position="105"/>
    </location>
</feature>
<feature type="compositionally biased region" description="Gly residues" evidence="7">
    <location>
        <begin position="417"/>
        <end position="429"/>
    </location>
</feature>
<evidence type="ECO:0000256" key="3">
    <source>
        <dbReference type="ARBA" id="ARBA00022801"/>
    </source>
</evidence>
<dbReference type="SUPFAM" id="SSF56219">
    <property type="entry name" value="DNase I-like"/>
    <property type="match status" value="1"/>
</dbReference>
<comment type="cofactor">
    <cofactor evidence="5">
        <name>Mg(2+)</name>
        <dbReference type="ChEBI" id="CHEBI:18420"/>
    </cofactor>
    <cofactor evidence="5">
        <name>Mn(2+)</name>
        <dbReference type="ChEBI" id="CHEBI:29035"/>
    </cofactor>
    <text evidence="5">Probably binds two magnesium or manganese ions per subunit.</text>
</comment>
<organism evidence="9 10">
    <name type="scientific">Suillus placidus</name>
    <dbReference type="NCBI Taxonomy" id="48579"/>
    <lineage>
        <taxon>Eukaryota</taxon>
        <taxon>Fungi</taxon>
        <taxon>Dikarya</taxon>
        <taxon>Basidiomycota</taxon>
        <taxon>Agaricomycotina</taxon>
        <taxon>Agaricomycetes</taxon>
        <taxon>Agaricomycetidae</taxon>
        <taxon>Boletales</taxon>
        <taxon>Suillineae</taxon>
        <taxon>Suillaceae</taxon>
        <taxon>Suillus</taxon>
    </lineage>
</organism>
<dbReference type="GO" id="GO:0008311">
    <property type="term" value="F:double-stranded DNA 3'-5' DNA exonuclease activity"/>
    <property type="evidence" value="ECO:0007669"/>
    <property type="project" value="TreeGrafter"/>
</dbReference>
<name>A0A9P7CZL1_9AGAM</name>
<keyword evidence="5" id="KW-0464">Manganese</keyword>
<dbReference type="InterPro" id="IPR004808">
    <property type="entry name" value="AP_endonuc_1"/>
</dbReference>
<dbReference type="PANTHER" id="PTHR22748">
    <property type="entry name" value="AP ENDONUCLEASE"/>
    <property type="match status" value="1"/>
</dbReference>
<feature type="compositionally biased region" description="Polar residues" evidence="7">
    <location>
        <begin position="397"/>
        <end position="413"/>
    </location>
</feature>
<dbReference type="GO" id="GO:0046872">
    <property type="term" value="F:metal ion binding"/>
    <property type="evidence" value="ECO:0007669"/>
    <property type="project" value="UniProtKB-KW"/>
</dbReference>
<gene>
    <name evidence="9" type="ORF">EV702DRAFT_1201280</name>
</gene>
<evidence type="ECO:0000256" key="1">
    <source>
        <dbReference type="ARBA" id="ARBA00007092"/>
    </source>
</evidence>
<evidence type="ECO:0000256" key="4">
    <source>
        <dbReference type="ARBA" id="ARBA00022842"/>
    </source>
</evidence>
<feature type="compositionally biased region" description="Polar residues" evidence="7">
    <location>
        <begin position="453"/>
        <end position="471"/>
    </location>
</feature>
<feature type="binding site" evidence="5">
    <location>
        <position position="699"/>
    </location>
    <ligand>
        <name>Mg(2+)</name>
        <dbReference type="ChEBI" id="CHEBI:18420"/>
        <label>1</label>
    </ligand>
</feature>
<dbReference type="EMBL" id="JABBWD010000050">
    <property type="protein sequence ID" value="KAG1772989.1"/>
    <property type="molecule type" value="Genomic_DNA"/>
</dbReference>
<evidence type="ECO:0000256" key="7">
    <source>
        <dbReference type="SAM" id="MobiDB-lite"/>
    </source>
</evidence>
<feature type="compositionally biased region" description="Polar residues" evidence="7">
    <location>
        <begin position="363"/>
        <end position="378"/>
    </location>
</feature>
<evidence type="ECO:0000256" key="2">
    <source>
        <dbReference type="ARBA" id="ARBA00022723"/>
    </source>
</evidence>
<dbReference type="InterPro" id="IPR036691">
    <property type="entry name" value="Endo/exonu/phosph_ase_sf"/>
</dbReference>
<dbReference type="Gene3D" id="3.60.10.10">
    <property type="entry name" value="Endonuclease/exonuclease/phosphatase"/>
    <property type="match status" value="1"/>
</dbReference>
<feature type="binding site" evidence="5">
    <location>
        <position position="697"/>
    </location>
    <ligand>
        <name>Mg(2+)</name>
        <dbReference type="ChEBI" id="CHEBI:18420"/>
        <label>1</label>
    </ligand>
</feature>
<feature type="site" description="Transition state stabilizer" evidence="6">
    <location>
        <position position="699"/>
    </location>
</feature>
<keyword evidence="4 5" id="KW-0460">Magnesium</keyword>
<keyword evidence="3" id="KW-0378">Hydrolase</keyword>
<feature type="compositionally biased region" description="Low complexity" evidence="7">
    <location>
        <begin position="18"/>
        <end position="35"/>
    </location>
</feature>
<dbReference type="AlphaFoldDB" id="A0A9P7CZL1"/>
<dbReference type="Pfam" id="PF03372">
    <property type="entry name" value="Exo_endo_phos"/>
    <property type="match status" value="1"/>
</dbReference>
<dbReference type="GO" id="GO:0003906">
    <property type="term" value="F:DNA-(apurinic or apyrimidinic site) endonuclease activity"/>
    <property type="evidence" value="ECO:0007669"/>
    <property type="project" value="TreeGrafter"/>
</dbReference>
<keyword evidence="2 5" id="KW-0479">Metal-binding</keyword>
<dbReference type="CDD" id="cd09076">
    <property type="entry name" value="L1-EN"/>
    <property type="match status" value="1"/>
</dbReference>
<evidence type="ECO:0000313" key="10">
    <source>
        <dbReference type="Proteomes" id="UP000714275"/>
    </source>
</evidence>
<keyword evidence="10" id="KW-1185">Reference proteome</keyword>
<feature type="binding site" evidence="5">
    <location>
        <position position="557"/>
    </location>
    <ligand>
        <name>Mg(2+)</name>
        <dbReference type="ChEBI" id="CHEBI:18420"/>
        <label>1</label>
    </ligand>
</feature>
<feature type="domain" description="Endonuclease/exonuclease/phosphatase" evidence="8">
    <location>
        <begin position="555"/>
        <end position="786"/>
    </location>
</feature>
<sequence length="830" mass="90945">MSNTDPEAIPKEKKTKKAVTTTPSTTESNSETTPTQEVFSISNQPAAHAPTQTNATLPLITPLPPSSEDTDEPMLSPNTSPIPLMSRTHSGAGTMKTPQSKTLNTLGKIPNKTLKLQGEILKGVMTLDNGLKLTSTPLGGFHVPQLGDSVWRNIAPSLQVKATDIIISPPTADETLYERFSQPWHLLVSGLPAEAIDLLTSLAVCTTTDVTCFFIPFEQPLPTYICTIENMTFQDSTRKVSNFINSHILAPTATTASRAIDSTQVSSLNIATSRSSMLTVWKIYCDAPPPFSLEDYYLWSALIRGLRFPSDDYGTSVPHLQDKQFTCTGCKSLDHPTGLCPLPATPGWLGPSNATAKEDLSMTSLDTHSNNPSNNSFKRGSNRGRGTRGRGILRLDTYNQSAANTNQKTTTVQIKGLGTGSLGPGGGQGFATNCSPDDRTEGNNGDGDLATNPPLSTGPYIQTTDTLSQGQPARPSNIEGPNRSPRPILQSGHATTQAGTDQSRSNPQPDTYQSPQGGRTNDHHANTPQAGPGNNAHKKHQAKGKKLRANIKVASLNMRGRWHNGSDEWSSINQIIKDQKLGILALQETHLSKEDETILKSTPRLCIHVKLSIDPAHTNVKGVAIVMNKNLVNTSGVKTHDLIPGRALLVIIPWRKDDSLRILAIYAPNDPQTNQYFWDHLHSKLRGLPKPNIMLGDFNLVEDALDRLPPKQDSQGTTLKLNELKTHLKLRDRWQSEHPDLLQFTFAQSAHQGSRQSRIDRIYIKDELLPFSREWTISAPGIHTDHQLISARILSKKMPFVGMGRWSLPLFILKNKKLREDVIELGKILQ</sequence>
<dbReference type="OrthoDB" id="3264871at2759"/>
<feature type="compositionally biased region" description="Polar residues" evidence="7">
    <location>
        <begin position="76"/>
        <end position="105"/>
    </location>
</feature>
<reference evidence="9" key="1">
    <citation type="journal article" date="2020" name="New Phytol.">
        <title>Comparative genomics reveals dynamic genome evolution in host specialist ectomycorrhizal fungi.</title>
        <authorList>
            <person name="Lofgren L.A."/>
            <person name="Nguyen N.H."/>
            <person name="Vilgalys R."/>
            <person name="Ruytinx J."/>
            <person name="Liao H.L."/>
            <person name="Branco S."/>
            <person name="Kuo A."/>
            <person name="LaButti K."/>
            <person name="Lipzen A."/>
            <person name="Andreopoulos W."/>
            <person name="Pangilinan J."/>
            <person name="Riley R."/>
            <person name="Hundley H."/>
            <person name="Na H."/>
            <person name="Barry K."/>
            <person name="Grigoriev I.V."/>
            <person name="Stajich J.E."/>
            <person name="Kennedy P.G."/>
        </authorList>
    </citation>
    <scope>NUCLEOTIDE SEQUENCE</scope>
    <source>
        <strain evidence="9">DOB743</strain>
    </source>
</reference>